<feature type="signal peptide" evidence="1">
    <location>
        <begin position="1"/>
        <end position="21"/>
    </location>
</feature>
<evidence type="ECO:0000256" key="1">
    <source>
        <dbReference type="SAM" id="SignalP"/>
    </source>
</evidence>
<evidence type="ECO:0000313" key="6">
    <source>
        <dbReference type="Proteomes" id="UP000818603"/>
    </source>
</evidence>
<keyword evidence="6" id="KW-1185">Reference proteome</keyword>
<dbReference type="EMBL" id="VCJR02000001">
    <property type="protein sequence ID" value="NHK26649.1"/>
    <property type="molecule type" value="Genomic_DNA"/>
</dbReference>
<reference evidence="3" key="1">
    <citation type="journal article" date="2014" name="Int. J. Syst. Evol. Microbiol.">
        <title>Complete genome sequence of Corynebacterium casei LMG S-19264T (=DSM 44701T), isolated from a smear-ripened cheese.</title>
        <authorList>
            <consortium name="US DOE Joint Genome Institute (JGI-PGF)"/>
            <person name="Walter F."/>
            <person name="Albersmeier A."/>
            <person name="Kalinowski J."/>
            <person name="Ruckert C."/>
        </authorList>
    </citation>
    <scope>NUCLEOTIDE SEQUENCE</scope>
    <source>
        <strain evidence="3">CGMCC 1.14984</strain>
    </source>
</reference>
<reference evidence="3" key="3">
    <citation type="submission" date="2020-09" db="EMBL/GenBank/DDBJ databases">
        <authorList>
            <person name="Sun Q."/>
            <person name="Zhou Y."/>
        </authorList>
    </citation>
    <scope>NUCLEOTIDE SEQUENCE</scope>
    <source>
        <strain evidence="3">CGMCC 1.14984</strain>
    </source>
</reference>
<evidence type="ECO:0000313" key="4">
    <source>
        <dbReference type="EMBL" id="NHK26649.1"/>
    </source>
</evidence>
<reference evidence="4 6" key="2">
    <citation type="submission" date="2020-02" db="EMBL/GenBank/DDBJ databases">
        <title>Genome sequence of Parvularcula flava strain NH6-79.</title>
        <authorList>
            <person name="Abdul Karim M.H."/>
            <person name="Lam M.Q."/>
            <person name="Chen S.J."/>
            <person name="Yahya A."/>
            <person name="Shahir S."/>
            <person name="Shamsir M.S."/>
            <person name="Chong C.S."/>
        </authorList>
    </citation>
    <scope>NUCLEOTIDE SEQUENCE [LARGE SCALE GENOMIC DNA]</scope>
    <source>
        <strain evidence="4 6">NH6-79</strain>
    </source>
</reference>
<feature type="domain" description="DUF547" evidence="2">
    <location>
        <begin position="73"/>
        <end position="182"/>
    </location>
</feature>
<keyword evidence="1" id="KW-0732">Signal</keyword>
<dbReference type="Proteomes" id="UP000621856">
    <property type="component" value="Unassembled WGS sequence"/>
</dbReference>
<organism evidence="3 5">
    <name type="scientific">Aquisalinus luteolus</name>
    <dbReference type="NCBI Taxonomy" id="1566827"/>
    <lineage>
        <taxon>Bacteria</taxon>
        <taxon>Pseudomonadati</taxon>
        <taxon>Pseudomonadota</taxon>
        <taxon>Alphaproteobacteria</taxon>
        <taxon>Parvularculales</taxon>
        <taxon>Parvularculaceae</taxon>
        <taxon>Aquisalinus</taxon>
    </lineage>
</organism>
<gene>
    <name evidence="4" type="ORF">FF098_001850</name>
    <name evidence="3" type="ORF">GCM10011355_03760</name>
</gene>
<dbReference type="Pfam" id="PF04784">
    <property type="entry name" value="DUF547"/>
    <property type="match status" value="1"/>
</dbReference>
<feature type="chain" id="PRO_5035323299" evidence="1">
    <location>
        <begin position="22"/>
        <end position="251"/>
    </location>
</feature>
<dbReference type="AlphaFoldDB" id="A0A8J3A0D8"/>
<sequence>MRFFANLFSALILLVATSADAGEETYSRFLDTFVVEQGPGVTSVRYGEVTDKDRDALKAWIESQAVAGPPEDRDAAFAWWVNLYNAVTLDVVLDNYPVDSIRDIRFGFGLRPGPWREDLVAVNGEAMSLDDIEHGTLREEWDEPRVHFAVNCASIGCPALLPEPFAAETLETQLDTATRAFVNSGRAVQVDEGGDLILSSIFQWYGEDFGDNDRAILDWLRFYAEGDTAAMLDGRRKIDGYAYDWSLNEAE</sequence>
<evidence type="ECO:0000313" key="5">
    <source>
        <dbReference type="Proteomes" id="UP000621856"/>
    </source>
</evidence>
<dbReference type="InterPro" id="IPR006869">
    <property type="entry name" value="DUF547"/>
</dbReference>
<name>A0A8J3A0D8_9PROT</name>
<accession>A0A8J3A0D8</accession>
<dbReference type="EMBL" id="BMGZ01000001">
    <property type="protein sequence ID" value="GGH92985.1"/>
    <property type="molecule type" value="Genomic_DNA"/>
</dbReference>
<dbReference type="PANTHER" id="PTHR46361">
    <property type="entry name" value="ELECTRON CARRIER/ PROTEIN DISULFIDE OXIDOREDUCTASE"/>
    <property type="match status" value="1"/>
</dbReference>
<dbReference type="PANTHER" id="PTHR46361:SF3">
    <property type="entry name" value="ELECTRON CARRIER_ PROTEIN DISULFIDE OXIDOREDUCTASE"/>
    <property type="match status" value="1"/>
</dbReference>
<proteinExistence type="predicted"/>
<protein>
    <submittedName>
        <fullName evidence="3">DUF547 domain-containing protein</fullName>
    </submittedName>
</protein>
<dbReference type="Proteomes" id="UP000818603">
    <property type="component" value="Unassembled WGS sequence"/>
</dbReference>
<dbReference type="RefSeq" id="WP_155136575.1">
    <property type="nucleotide sequence ID" value="NZ_BMGZ01000001.1"/>
</dbReference>
<evidence type="ECO:0000313" key="3">
    <source>
        <dbReference type="EMBL" id="GGH92985.1"/>
    </source>
</evidence>
<evidence type="ECO:0000259" key="2">
    <source>
        <dbReference type="Pfam" id="PF04784"/>
    </source>
</evidence>
<comment type="caution">
    <text evidence="3">The sequence shown here is derived from an EMBL/GenBank/DDBJ whole genome shotgun (WGS) entry which is preliminary data.</text>
</comment>